<name>A0A8S5UGU7_9CAUD</name>
<proteinExistence type="predicted"/>
<organism evidence="1">
    <name type="scientific">Myoviridae sp. ctshb19</name>
    <dbReference type="NCBI Taxonomy" id="2825194"/>
    <lineage>
        <taxon>Viruses</taxon>
        <taxon>Duplodnaviria</taxon>
        <taxon>Heunggongvirae</taxon>
        <taxon>Uroviricota</taxon>
        <taxon>Caudoviricetes</taxon>
    </lineage>
</organism>
<dbReference type="EMBL" id="BK016086">
    <property type="protein sequence ID" value="DAF93651.1"/>
    <property type="molecule type" value="Genomic_DNA"/>
</dbReference>
<protein>
    <submittedName>
        <fullName evidence="1">Uncharacterized protein</fullName>
    </submittedName>
</protein>
<reference evidence="1" key="1">
    <citation type="journal article" date="2021" name="Proc. Natl. Acad. Sci. U.S.A.">
        <title>A Catalog of Tens of Thousands of Viruses from Human Metagenomes Reveals Hidden Associations with Chronic Diseases.</title>
        <authorList>
            <person name="Tisza M.J."/>
            <person name="Buck C.B."/>
        </authorList>
    </citation>
    <scope>NUCLEOTIDE SEQUENCE</scope>
    <source>
        <strain evidence="1">Ctshb19</strain>
    </source>
</reference>
<accession>A0A8S5UGU7</accession>
<evidence type="ECO:0000313" key="1">
    <source>
        <dbReference type="EMBL" id="DAF93651.1"/>
    </source>
</evidence>
<sequence length="181" mass="20685">MVCELQTLFAKTKPNSILRSGAAKGSDEAFELGAKHAEIYLPDRGFRGHQTGIWQYTPEQTAWGEYLAQKVYPIVIQNRQHMKMFRRNAFQAVGLSTCVEDSDPSDFLICWTPDGCTSPKEYRRGVTGGTGIAIMIAWEFDIEVWNLRLKPHMKKLLQRLEDFGHNILPYKQRLMAEGLYG</sequence>